<sequence length="325" mass="34595">MARCGWWRRTGADLPWGDPLRSHQALMEGYLWRFTDPRRGRVLLVASGVNHHPGRPWGAVVIATSPGGLVRTVSADGAWDDPGGHRLRVPGALSFADGTLQVETGDGRVAAAITTAPARRTAVPGGGVFSLVPGLNHYWHPYLLSGRVEGMASVGGQDWDLTGCEVYAEKSWGRGFPALWWWGQAHAFDRPGVAVAFAGGLLGRGRLSSRVSGLVVELAGRRLRMFPPRAIVRGGVEGGAWRITAAAAHHRIALVGHRADAPGLRLPVPSLTPHRFGHSVQHLAGTARLEVVHRGKRVYTGVSSLASLETGRAPVGEGVAARGRA</sequence>
<name>A0ABN0ZFW2_9ACTN</name>
<dbReference type="Proteomes" id="UP001500909">
    <property type="component" value="Unassembled WGS sequence"/>
</dbReference>
<gene>
    <name evidence="1" type="ORF">GCM10010361_06400</name>
</gene>
<dbReference type="PANTHER" id="PTHR35309">
    <property type="match status" value="1"/>
</dbReference>
<dbReference type="PANTHER" id="PTHR35309:SF4">
    <property type="entry name" value="TOCOPHEROL CYCLASE"/>
    <property type="match status" value="1"/>
</dbReference>
<protein>
    <recommendedName>
        <fullName evidence="3">Tocopherol cyclase</fullName>
    </recommendedName>
</protein>
<evidence type="ECO:0008006" key="3">
    <source>
        <dbReference type="Google" id="ProtNLM"/>
    </source>
</evidence>
<dbReference type="Pfam" id="PF14249">
    <property type="entry name" value="Tocopherol_cycl"/>
    <property type="match status" value="1"/>
</dbReference>
<dbReference type="InterPro" id="IPR025893">
    <property type="entry name" value="Tocopherol_cyclase"/>
</dbReference>
<keyword evidence="2" id="KW-1185">Reference proteome</keyword>
<dbReference type="RefSeq" id="WP_346092785.1">
    <property type="nucleotide sequence ID" value="NZ_BAAABY010000007.1"/>
</dbReference>
<comment type="caution">
    <text evidence="1">The sequence shown here is derived from an EMBL/GenBank/DDBJ whole genome shotgun (WGS) entry which is preliminary data.</text>
</comment>
<accession>A0ABN0ZFW2</accession>
<proteinExistence type="predicted"/>
<dbReference type="EMBL" id="BAAABY010000007">
    <property type="protein sequence ID" value="GAA0445338.1"/>
    <property type="molecule type" value="Genomic_DNA"/>
</dbReference>
<reference evidence="1 2" key="1">
    <citation type="journal article" date="2019" name="Int. J. Syst. Evol. Microbiol.">
        <title>The Global Catalogue of Microorganisms (GCM) 10K type strain sequencing project: providing services to taxonomists for standard genome sequencing and annotation.</title>
        <authorList>
            <consortium name="The Broad Institute Genomics Platform"/>
            <consortium name="The Broad Institute Genome Sequencing Center for Infectious Disease"/>
            <person name="Wu L."/>
            <person name="Ma J."/>
        </authorList>
    </citation>
    <scope>NUCLEOTIDE SEQUENCE [LARGE SCALE GENOMIC DNA]</scope>
    <source>
        <strain evidence="1 2">JCM 4805</strain>
    </source>
</reference>
<evidence type="ECO:0000313" key="2">
    <source>
        <dbReference type="Proteomes" id="UP001500909"/>
    </source>
</evidence>
<evidence type="ECO:0000313" key="1">
    <source>
        <dbReference type="EMBL" id="GAA0445338.1"/>
    </source>
</evidence>
<organism evidence="1 2">
    <name type="scientific">Streptomyces olivaceiscleroticus</name>
    <dbReference type="NCBI Taxonomy" id="68245"/>
    <lineage>
        <taxon>Bacteria</taxon>
        <taxon>Bacillati</taxon>
        <taxon>Actinomycetota</taxon>
        <taxon>Actinomycetes</taxon>
        <taxon>Kitasatosporales</taxon>
        <taxon>Streptomycetaceae</taxon>
        <taxon>Streptomyces</taxon>
    </lineage>
</organism>